<evidence type="ECO:0000256" key="10">
    <source>
        <dbReference type="PROSITE-ProRule" id="PRU00221"/>
    </source>
</evidence>
<dbReference type="GO" id="GO:0005096">
    <property type="term" value="F:GTPase activator activity"/>
    <property type="evidence" value="ECO:0007669"/>
    <property type="project" value="TreeGrafter"/>
</dbReference>
<dbReference type="InterPro" id="IPR001680">
    <property type="entry name" value="WD40_rpt"/>
</dbReference>
<comment type="subcellular location">
    <subcellularLocation>
        <location evidence="2">Cytoplasm</location>
    </subcellularLocation>
    <subcellularLocation>
        <location evidence="1">Endomembrane system</location>
    </subcellularLocation>
</comment>
<dbReference type="EMBL" id="WJBH02000002">
    <property type="protein sequence ID" value="KAI9562498.1"/>
    <property type="molecule type" value="Genomic_DNA"/>
</dbReference>
<evidence type="ECO:0008006" key="16">
    <source>
        <dbReference type="Google" id="ProtNLM"/>
    </source>
</evidence>
<dbReference type="GO" id="GO:0030866">
    <property type="term" value="P:cortical actin cytoskeleton organization"/>
    <property type="evidence" value="ECO:0007669"/>
    <property type="project" value="TreeGrafter"/>
</dbReference>
<dbReference type="PANTHER" id="PTHR10241">
    <property type="entry name" value="LETHAL 2 GIANT LARVAE PROTEIN"/>
    <property type="match status" value="1"/>
</dbReference>
<sequence length="1144" mass="125624">MFKFFWGKGSHQSAERLKIQKELFQFQKTAQHGFPSKPTSLAWDPVLRLLCVATRTGAIKIFGAPGVEFYGQLPKDKIICSLHFVPGRGRVIAVCEDNSLQLWEISTDGSPSLKCIHTQSLEGKLKKISACCVESNGENLLIGTENGNIYIMDLLQQQMTESVIYLDVVMQKFLVSYFNSVTEDFKVNPGAVECVVEQPNSPDHILIGYTRGLLVLWNRKTLCADQTFVASQQLEGASWHPSGQKFVSAHNDGSYMTWILEQGEAEMPVKKEPNITSPYGPAGCKAITKIFWKDADLEESGIFVFSGGMPRASYGDRYTVSVVKGEKNHVTYDFTSKVVDFCVINEETTGQAEALVVLAEEELIVIDLISPGWPSFSLPYLASLHCSAVTAQTVVTVTPELYAKIKSNPQGMVSSSKLSTRKWPINGGVSINEQIDSTSQRILLLTGHEDGSVRFWDASTASLCQISKFSTSSCFANDDLDCTLENDPDDIDEEEWPPFRKIGVFDPYSDDPRLAVKKLCLCPVTGTLTVAGTAGQVVVATLSDNQSEKEVPVTLVNIVSDRDNFVWKGHDKLIARKGVQLFKAGFQPTSILQLHPPAAVTALALNAEWSVLAVGTAHGLTLYDIFLKKEVVAKCTLNPNDVSGTGDQPMSRRKSFKKSLRESFRRLRKGRSQRPSPGPKGAPTSPFPKLEDNCVNNAGPSIAAEVRPVERQIEARNVVLDDGMGSMVRCLLLAKTFVISQASTATATLWAGTNSGAIYVFTLSVHTGNRREVEPVYAQLAKEIQLKHRAPVVSINIIDASFAAVGESFDYAGAKSVSESPSPHRVVISSEEQFKVFTLPNLRPYGKYKLTAYTGCKVRRVAIIPFTARSDSSYEENCLVCLSNQGDFHILSLPDLRRQMNAQAIRKEDIHATSTVVLTHQGEAFYMLSSSELQRVALSARNSLQLKCQVIGMTTNADSTESSSHSVIRNSASREEKLEVIGSELTDMSVVSNTSNPNEDRENDKNNSNSETNNSTIVSVEPETSFGDMTVDSVKDHVILSLEECRITERTTETRIEELKTEISIVKSEEVSTISSAISIEKSHSIRQLSSVSSVQVDTQLDNQKDFQDCCASASKEKSDMLCTEDVSTVPLEDNSAAETKTAI</sequence>
<name>A0AAD5PYK8_9CRUS</name>
<evidence type="ECO:0000256" key="6">
    <source>
        <dbReference type="ARBA" id="ARBA00022553"/>
    </source>
</evidence>
<keyword evidence="6" id="KW-0597">Phosphoprotein</keyword>
<dbReference type="InterPro" id="IPR013905">
    <property type="entry name" value="Lgl_C_dom"/>
</dbReference>
<feature type="region of interest" description="Disordered" evidence="11">
    <location>
        <begin position="638"/>
        <end position="657"/>
    </location>
</feature>
<dbReference type="InterPro" id="IPR036322">
    <property type="entry name" value="WD40_repeat_dom_sf"/>
</dbReference>
<feature type="region of interest" description="Disordered" evidence="11">
    <location>
        <begin position="665"/>
        <end position="691"/>
    </location>
</feature>
<feature type="domain" description="Lethal giant larvae (Lgl)-like C-terminal" evidence="13">
    <location>
        <begin position="748"/>
        <end position="937"/>
    </location>
</feature>
<dbReference type="GO" id="GO:0032878">
    <property type="term" value="P:regulation of establishment or maintenance of cell polarity"/>
    <property type="evidence" value="ECO:0007669"/>
    <property type="project" value="TreeGrafter"/>
</dbReference>
<dbReference type="InterPro" id="IPR013577">
    <property type="entry name" value="LLGL2"/>
</dbReference>
<dbReference type="Pfam" id="PF08596">
    <property type="entry name" value="Lgl_C"/>
    <property type="match status" value="1"/>
</dbReference>
<feature type="compositionally biased region" description="Low complexity" evidence="11">
    <location>
        <begin position="1006"/>
        <end position="1016"/>
    </location>
</feature>
<keyword evidence="15" id="KW-1185">Reference proteome</keyword>
<feature type="compositionally biased region" description="Polar residues" evidence="11">
    <location>
        <begin position="638"/>
        <end position="648"/>
    </location>
</feature>
<evidence type="ECO:0000256" key="8">
    <source>
        <dbReference type="ARBA" id="ARBA00022737"/>
    </source>
</evidence>
<accession>A0AAD5PYK8</accession>
<dbReference type="GO" id="GO:0051294">
    <property type="term" value="P:establishment of spindle orientation"/>
    <property type="evidence" value="ECO:0007669"/>
    <property type="project" value="TreeGrafter"/>
</dbReference>
<evidence type="ECO:0000256" key="7">
    <source>
        <dbReference type="ARBA" id="ARBA00022574"/>
    </source>
</evidence>
<dbReference type="InterPro" id="IPR000664">
    <property type="entry name" value="Lethal2_giant"/>
</dbReference>
<keyword evidence="5" id="KW-0963">Cytoplasm</keyword>
<evidence type="ECO:0000256" key="2">
    <source>
        <dbReference type="ARBA" id="ARBA00004496"/>
    </source>
</evidence>
<gene>
    <name evidence="14" type="ORF">GHT06_009936</name>
</gene>
<evidence type="ECO:0000313" key="14">
    <source>
        <dbReference type="EMBL" id="KAI9562498.1"/>
    </source>
</evidence>
<dbReference type="SMART" id="SM00320">
    <property type="entry name" value="WD40"/>
    <property type="match status" value="7"/>
</dbReference>
<feature type="domain" description="Lethal giant larvae homologue 2" evidence="12">
    <location>
        <begin position="276"/>
        <end position="374"/>
    </location>
</feature>
<dbReference type="GO" id="GO:0006887">
    <property type="term" value="P:exocytosis"/>
    <property type="evidence" value="ECO:0007669"/>
    <property type="project" value="UniProtKB-KW"/>
</dbReference>
<evidence type="ECO:0000256" key="4">
    <source>
        <dbReference type="ARBA" id="ARBA00022483"/>
    </source>
</evidence>
<feature type="repeat" description="WD" evidence="10">
    <location>
        <begin position="443"/>
        <end position="466"/>
    </location>
</feature>
<dbReference type="GO" id="GO:0008593">
    <property type="term" value="P:regulation of Notch signaling pathway"/>
    <property type="evidence" value="ECO:0007669"/>
    <property type="project" value="TreeGrafter"/>
</dbReference>
<dbReference type="PRINTS" id="PR00962">
    <property type="entry name" value="LETHAL2GIANT"/>
</dbReference>
<evidence type="ECO:0000259" key="13">
    <source>
        <dbReference type="Pfam" id="PF08596"/>
    </source>
</evidence>
<dbReference type="GO" id="GO:0012505">
    <property type="term" value="C:endomembrane system"/>
    <property type="evidence" value="ECO:0007669"/>
    <property type="project" value="UniProtKB-SubCell"/>
</dbReference>
<proteinExistence type="inferred from homology"/>
<dbReference type="Pfam" id="PF08366">
    <property type="entry name" value="LLGL"/>
    <property type="match status" value="1"/>
</dbReference>
<dbReference type="GO" id="GO:0045159">
    <property type="term" value="F:myosin II binding"/>
    <property type="evidence" value="ECO:0007669"/>
    <property type="project" value="TreeGrafter"/>
</dbReference>
<keyword evidence="4" id="KW-0268">Exocytosis</keyword>
<dbReference type="Proteomes" id="UP000820818">
    <property type="component" value="Linkage Group LG2"/>
</dbReference>
<dbReference type="InterPro" id="IPR015943">
    <property type="entry name" value="WD40/YVTN_repeat-like_dom_sf"/>
</dbReference>
<evidence type="ECO:0000256" key="1">
    <source>
        <dbReference type="ARBA" id="ARBA00004308"/>
    </source>
</evidence>
<keyword evidence="8" id="KW-0677">Repeat</keyword>
<reference evidence="14 15" key="1">
    <citation type="submission" date="2022-05" db="EMBL/GenBank/DDBJ databases">
        <title>A multi-omics perspective on studying reproductive biology in Daphnia sinensis.</title>
        <authorList>
            <person name="Jia J."/>
        </authorList>
    </citation>
    <scope>NUCLEOTIDE SEQUENCE [LARGE SCALE GENOMIC DNA]</scope>
    <source>
        <strain evidence="14 15">WSL</strain>
    </source>
</reference>
<keyword evidence="7 10" id="KW-0853">WD repeat</keyword>
<evidence type="ECO:0000313" key="15">
    <source>
        <dbReference type="Proteomes" id="UP000820818"/>
    </source>
</evidence>
<dbReference type="PROSITE" id="PS50082">
    <property type="entry name" value="WD_REPEATS_2"/>
    <property type="match status" value="1"/>
</dbReference>
<dbReference type="Gene3D" id="2.130.10.10">
    <property type="entry name" value="YVTN repeat-like/Quinoprotein amine dehydrogenase"/>
    <property type="match status" value="2"/>
</dbReference>
<organism evidence="14 15">
    <name type="scientific">Daphnia sinensis</name>
    <dbReference type="NCBI Taxonomy" id="1820382"/>
    <lineage>
        <taxon>Eukaryota</taxon>
        <taxon>Metazoa</taxon>
        <taxon>Ecdysozoa</taxon>
        <taxon>Arthropoda</taxon>
        <taxon>Crustacea</taxon>
        <taxon>Branchiopoda</taxon>
        <taxon>Diplostraca</taxon>
        <taxon>Cladocera</taxon>
        <taxon>Anomopoda</taxon>
        <taxon>Daphniidae</taxon>
        <taxon>Daphnia</taxon>
        <taxon>Daphnia similis group</taxon>
    </lineage>
</organism>
<dbReference type="GO" id="GO:0006893">
    <property type="term" value="P:Golgi to plasma membrane transport"/>
    <property type="evidence" value="ECO:0007669"/>
    <property type="project" value="TreeGrafter"/>
</dbReference>
<keyword evidence="9" id="KW-0472">Membrane</keyword>
<evidence type="ECO:0000256" key="11">
    <source>
        <dbReference type="SAM" id="MobiDB-lite"/>
    </source>
</evidence>
<dbReference type="AlphaFoldDB" id="A0AAD5PYK8"/>
<dbReference type="SUPFAM" id="SSF50978">
    <property type="entry name" value="WD40 repeat-like"/>
    <property type="match status" value="2"/>
</dbReference>
<protein>
    <recommendedName>
        <fullName evidence="16">Lethal giant larvae homologue 2 domain-containing protein</fullName>
    </recommendedName>
</protein>
<evidence type="ECO:0000256" key="9">
    <source>
        <dbReference type="ARBA" id="ARBA00023136"/>
    </source>
</evidence>
<comment type="caution">
    <text evidence="14">The sequence shown here is derived from an EMBL/GenBank/DDBJ whole genome shotgun (WGS) entry which is preliminary data.</text>
</comment>
<dbReference type="GO" id="GO:0005886">
    <property type="term" value="C:plasma membrane"/>
    <property type="evidence" value="ECO:0007669"/>
    <property type="project" value="TreeGrafter"/>
</dbReference>
<evidence type="ECO:0000259" key="12">
    <source>
        <dbReference type="Pfam" id="PF08366"/>
    </source>
</evidence>
<dbReference type="PANTHER" id="PTHR10241:SF29">
    <property type="entry name" value="LETHAL(2) GIANT LARVAE PROTEIN"/>
    <property type="match status" value="1"/>
</dbReference>
<evidence type="ECO:0000256" key="5">
    <source>
        <dbReference type="ARBA" id="ARBA00022490"/>
    </source>
</evidence>
<comment type="similarity">
    <text evidence="3">Belongs to the WD repeat L(2)GL family.</text>
</comment>
<evidence type="ECO:0000256" key="3">
    <source>
        <dbReference type="ARBA" id="ARBA00008070"/>
    </source>
</evidence>
<feature type="region of interest" description="Disordered" evidence="11">
    <location>
        <begin position="985"/>
        <end position="1017"/>
    </location>
</feature>
<dbReference type="GO" id="GO:0030864">
    <property type="term" value="C:cortical actin cytoskeleton"/>
    <property type="evidence" value="ECO:0007669"/>
    <property type="project" value="TreeGrafter"/>
</dbReference>
<dbReference type="GO" id="GO:0019905">
    <property type="term" value="F:syntaxin binding"/>
    <property type="evidence" value="ECO:0007669"/>
    <property type="project" value="TreeGrafter"/>
</dbReference>